<accession>A0A0G3GU29</accession>
<sequence length="165" mass="18249">MTNQPTGTDKKKTITAAKVRELYEQNLGRNEIARRLGTNTYQVDKAAKRAGITFDATHTLRAAQNRTAHALLERIELAEKFRFISRIFIQKVVEGEDLTPAAARELLTSAGIAATNDVRIGNLVQDMLPTGTEDASQEAVLEAIRTGFKTIEELDLDELMGGQDY</sequence>
<keyword evidence="2" id="KW-1185">Reference proteome</keyword>
<dbReference type="PATRIC" id="fig|1050174.4.peg.1226"/>
<reference evidence="1 2" key="1">
    <citation type="submission" date="2015-05" db="EMBL/GenBank/DDBJ databases">
        <title>Complete genome sequence of Corynebacterium epidermidicanis DSM 45586, isolated from the skin of a dog suffering from pruritus.</title>
        <authorList>
            <person name="Ruckert C."/>
            <person name="Albersmeier A."/>
            <person name="Winkler A."/>
            <person name="Tauch A."/>
        </authorList>
    </citation>
    <scope>NUCLEOTIDE SEQUENCE [LARGE SCALE GENOMIC DNA]</scope>
    <source>
        <strain evidence="1 2">DSM 45586</strain>
    </source>
</reference>
<evidence type="ECO:0000313" key="2">
    <source>
        <dbReference type="Proteomes" id="UP000035368"/>
    </source>
</evidence>
<evidence type="ECO:0000313" key="1">
    <source>
        <dbReference type="EMBL" id="AKK03073.1"/>
    </source>
</evidence>
<dbReference type="EMBL" id="CP011541">
    <property type="protein sequence ID" value="AKK03073.1"/>
    <property type="molecule type" value="Genomic_DNA"/>
</dbReference>
<dbReference type="Proteomes" id="UP000035368">
    <property type="component" value="Chromosome"/>
</dbReference>
<dbReference type="KEGG" id="cei:CEPID_06060"/>
<proteinExistence type="predicted"/>
<protein>
    <submittedName>
        <fullName evidence="1">Uncharacterized protein</fullName>
    </submittedName>
</protein>
<dbReference type="AlphaFoldDB" id="A0A0G3GU29"/>
<organism evidence="1 2">
    <name type="scientific">Corynebacterium epidermidicanis</name>
    <dbReference type="NCBI Taxonomy" id="1050174"/>
    <lineage>
        <taxon>Bacteria</taxon>
        <taxon>Bacillati</taxon>
        <taxon>Actinomycetota</taxon>
        <taxon>Actinomycetes</taxon>
        <taxon>Mycobacteriales</taxon>
        <taxon>Corynebacteriaceae</taxon>
        <taxon>Corynebacterium</taxon>
    </lineage>
</organism>
<name>A0A0G3GU29_9CORY</name>
<dbReference type="RefSeq" id="WP_047240157.1">
    <property type="nucleotide sequence ID" value="NZ_CP011541.1"/>
</dbReference>
<dbReference type="STRING" id="1050174.CEPID_06060"/>
<dbReference type="Gene3D" id="1.10.10.60">
    <property type="entry name" value="Homeodomain-like"/>
    <property type="match status" value="1"/>
</dbReference>
<gene>
    <name evidence="1" type="ORF">CEPID_06060</name>
</gene>